<proteinExistence type="predicted"/>
<dbReference type="Gene3D" id="2.60.40.770">
    <property type="match status" value="1"/>
</dbReference>
<evidence type="ECO:0000259" key="1">
    <source>
        <dbReference type="Pfam" id="PF02221"/>
    </source>
</evidence>
<keyword evidence="3" id="KW-1185">Reference proteome</keyword>
<dbReference type="AlphaFoldDB" id="A0A1S8WQK4"/>
<dbReference type="InterPro" id="IPR003172">
    <property type="entry name" value="ML_dom"/>
</dbReference>
<organism evidence="2 3">
    <name type="scientific">Opisthorchis viverrini</name>
    <name type="common">Southeast Asian liver fluke</name>
    <dbReference type="NCBI Taxonomy" id="6198"/>
    <lineage>
        <taxon>Eukaryota</taxon>
        <taxon>Metazoa</taxon>
        <taxon>Spiralia</taxon>
        <taxon>Lophotrochozoa</taxon>
        <taxon>Platyhelminthes</taxon>
        <taxon>Trematoda</taxon>
        <taxon>Digenea</taxon>
        <taxon>Opisthorchiida</taxon>
        <taxon>Opisthorchiata</taxon>
        <taxon>Opisthorchiidae</taxon>
        <taxon>Opisthorchis</taxon>
    </lineage>
</organism>
<dbReference type="InterPro" id="IPR014756">
    <property type="entry name" value="Ig_E-set"/>
</dbReference>
<dbReference type="EMBL" id="KV896586">
    <property type="protein sequence ID" value="OON16760.1"/>
    <property type="molecule type" value="Genomic_DNA"/>
</dbReference>
<dbReference type="Pfam" id="PF02221">
    <property type="entry name" value="E1_DerP2_DerF2"/>
    <property type="match status" value="1"/>
</dbReference>
<gene>
    <name evidence="2" type="ORF">X801_07416</name>
</gene>
<evidence type="ECO:0000313" key="3">
    <source>
        <dbReference type="Proteomes" id="UP000243686"/>
    </source>
</evidence>
<sequence length="107" mass="11283">STGIFVVSVDIEPCNREPCKLIKGTSVSVRINFMACKIRAGGANIQGLYPAGPVRIPLQRNGICAQLVPTCPIEAGGVYTYQVARTMPNNVPDVSHNLKLGALASAC</sequence>
<dbReference type="Proteomes" id="UP000243686">
    <property type="component" value="Unassembled WGS sequence"/>
</dbReference>
<accession>A0A1S8WQK4</accession>
<feature type="non-terminal residue" evidence="2">
    <location>
        <position position="1"/>
    </location>
</feature>
<protein>
    <recommendedName>
        <fullName evidence="1">MD-2-related lipid-recognition domain-containing protein</fullName>
    </recommendedName>
</protein>
<evidence type="ECO:0000313" key="2">
    <source>
        <dbReference type="EMBL" id="OON16760.1"/>
    </source>
</evidence>
<reference evidence="2 3" key="1">
    <citation type="submission" date="2015-03" db="EMBL/GenBank/DDBJ databases">
        <title>Draft genome of the nematode, Opisthorchis viverrini.</title>
        <authorList>
            <person name="Mitreva M."/>
        </authorList>
    </citation>
    <scope>NUCLEOTIDE SEQUENCE [LARGE SCALE GENOMIC DNA]</scope>
    <source>
        <strain evidence="2">Khon Kaen</strain>
    </source>
</reference>
<name>A0A1S8WQK4_OPIVI</name>
<feature type="non-terminal residue" evidence="2">
    <location>
        <position position="107"/>
    </location>
</feature>
<dbReference type="SUPFAM" id="SSF81296">
    <property type="entry name" value="E set domains"/>
    <property type="match status" value="1"/>
</dbReference>
<feature type="domain" description="MD-2-related lipid-recognition" evidence="1">
    <location>
        <begin position="6"/>
        <end position="102"/>
    </location>
</feature>